<evidence type="ECO:0000256" key="3">
    <source>
        <dbReference type="ARBA" id="ARBA00023125"/>
    </source>
</evidence>
<evidence type="ECO:0000313" key="8">
    <source>
        <dbReference type="EMBL" id="KAG6587721.1"/>
    </source>
</evidence>
<evidence type="ECO:0000256" key="5">
    <source>
        <dbReference type="ARBA" id="ARBA00023242"/>
    </source>
</evidence>
<evidence type="ECO:0000256" key="1">
    <source>
        <dbReference type="ARBA" id="ARBA00004123"/>
    </source>
</evidence>
<evidence type="ECO:0000256" key="4">
    <source>
        <dbReference type="ARBA" id="ARBA00023163"/>
    </source>
</evidence>
<name>A0AAV6MWV1_9ROSI</name>
<evidence type="ECO:0000256" key="2">
    <source>
        <dbReference type="ARBA" id="ARBA00023015"/>
    </source>
</evidence>
<dbReference type="AlphaFoldDB" id="A0AAV6MWV1"/>
<feature type="non-terminal residue" evidence="8">
    <location>
        <position position="1"/>
    </location>
</feature>
<dbReference type="Pfam" id="PF03106">
    <property type="entry name" value="WRKY"/>
    <property type="match status" value="1"/>
</dbReference>
<evidence type="ECO:0000256" key="6">
    <source>
        <dbReference type="SAM" id="MobiDB-lite"/>
    </source>
</evidence>
<dbReference type="GO" id="GO:0005634">
    <property type="term" value="C:nucleus"/>
    <property type="evidence" value="ECO:0007669"/>
    <property type="project" value="UniProtKB-SubCell"/>
</dbReference>
<keyword evidence="2" id="KW-0805">Transcription regulation</keyword>
<keyword evidence="5" id="KW-0539">Nucleus</keyword>
<dbReference type="InterPro" id="IPR044810">
    <property type="entry name" value="WRKY_plant"/>
</dbReference>
<protein>
    <submittedName>
        <fullName evidence="8">WRKY transcription factor 11</fullName>
    </submittedName>
</protein>
<dbReference type="InterPro" id="IPR003657">
    <property type="entry name" value="WRKY_dom"/>
</dbReference>
<proteinExistence type="predicted"/>
<comment type="caution">
    <text evidence="8">The sequence shown here is derived from an EMBL/GenBank/DDBJ whole genome shotgun (WGS) entry which is preliminary data.</text>
</comment>
<dbReference type="FunFam" id="2.20.25.80:FF:000004">
    <property type="entry name" value="WRKY transcription factor 65"/>
    <property type="match status" value="1"/>
</dbReference>
<keyword evidence="4" id="KW-0804">Transcription</keyword>
<dbReference type="PANTHER" id="PTHR31282">
    <property type="entry name" value="WRKY TRANSCRIPTION FACTOR 21-RELATED"/>
    <property type="match status" value="1"/>
</dbReference>
<dbReference type="InterPro" id="IPR018872">
    <property type="entry name" value="Zn-cluster-dom"/>
</dbReference>
<dbReference type="SMART" id="SM00774">
    <property type="entry name" value="WRKY"/>
    <property type="match status" value="1"/>
</dbReference>
<feature type="domain" description="WRKY" evidence="7">
    <location>
        <begin position="202"/>
        <end position="268"/>
    </location>
</feature>
<dbReference type="EMBL" id="JAGKQH010000011">
    <property type="protein sequence ID" value="KAG6587721.1"/>
    <property type="molecule type" value="Genomic_DNA"/>
</dbReference>
<accession>A0AAV6MWV1</accession>
<evidence type="ECO:0000259" key="7">
    <source>
        <dbReference type="PROSITE" id="PS50811"/>
    </source>
</evidence>
<keyword evidence="3" id="KW-0238">DNA-binding</keyword>
<reference evidence="8 9" key="1">
    <citation type="journal article" date="2021" name="Hortic Res">
        <title>The domestication of Cucurbita argyrosperma as revealed by the genome of its wild relative.</title>
        <authorList>
            <person name="Barrera-Redondo J."/>
            <person name="Sanchez-de la Vega G."/>
            <person name="Aguirre-Liguori J.A."/>
            <person name="Castellanos-Morales G."/>
            <person name="Gutierrez-Guerrero Y.T."/>
            <person name="Aguirre-Dugua X."/>
            <person name="Aguirre-Planter E."/>
            <person name="Tenaillon M.I."/>
            <person name="Lira-Saade R."/>
            <person name="Eguiarte L.E."/>
        </authorList>
    </citation>
    <scope>NUCLEOTIDE SEQUENCE [LARGE SCALE GENOMIC DNA]</scope>
    <source>
        <strain evidence="8">JBR-2021</strain>
    </source>
</reference>
<keyword evidence="9" id="KW-1185">Reference proteome</keyword>
<evidence type="ECO:0000313" key="9">
    <source>
        <dbReference type="Proteomes" id="UP000685013"/>
    </source>
</evidence>
<dbReference type="PROSITE" id="PS50811">
    <property type="entry name" value="WRKY"/>
    <property type="match status" value="1"/>
</dbReference>
<feature type="region of interest" description="Disordered" evidence="6">
    <location>
        <begin position="105"/>
        <end position="128"/>
    </location>
</feature>
<feature type="compositionally biased region" description="Low complexity" evidence="6">
    <location>
        <begin position="115"/>
        <end position="128"/>
    </location>
</feature>
<dbReference type="GO" id="GO:0003700">
    <property type="term" value="F:DNA-binding transcription factor activity"/>
    <property type="evidence" value="ECO:0007669"/>
    <property type="project" value="InterPro"/>
</dbReference>
<organism evidence="8 9">
    <name type="scientific">Cucurbita argyrosperma subsp. sororia</name>
    <dbReference type="NCBI Taxonomy" id="37648"/>
    <lineage>
        <taxon>Eukaryota</taxon>
        <taxon>Viridiplantae</taxon>
        <taxon>Streptophyta</taxon>
        <taxon>Embryophyta</taxon>
        <taxon>Tracheophyta</taxon>
        <taxon>Spermatophyta</taxon>
        <taxon>Magnoliopsida</taxon>
        <taxon>eudicotyledons</taxon>
        <taxon>Gunneridae</taxon>
        <taxon>Pentapetalae</taxon>
        <taxon>rosids</taxon>
        <taxon>fabids</taxon>
        <taxon>Cucurbitales</taxon>
        <taxon>Cucurbitaceae</taxon>
        <taxon>Cucurbiteae</taxon>
        <taxon>Cucurbita</taxon>
    </lineage>
</organism>
<dbReference type="GO" id="GO:0043565">
    <property type="term" value="F:sequence-specific DNA binding"/>
    <property type="evidence" value="ECO:0007669"/>
    <property type="project" value="InterPro"/>
</dbReference>
<dbReference type="Proteomes" id="UP000685013">
    <property type="component" value="Chromosome 11"/>
</dbReference>
<comment type="subcellular location">
    <subcellularLocation>
        <location evidence="1">Nucleus</location>
    </subcellularLocation>
</comment>
<dbReference type="GO" id="GO:0005516">
    <property type="term" value="F:calmodulin binding"/>
    <property type="evidence" value="ECO:0007669"/>
    <property type="project" value="UniProtKB-ARBA"/>
</dbReference>
<dbReference type="Pfam" id="PF10533">
    <property type="entry name" value="Plant_zn_clust"/>
    <property type="match status" value="1"/>
</dbReference>
<sequence length="286" mass="30883">MAVDLAAFPATIDDQTAIQDAASASLQSMENLIRLLSKQQPTQKIADLDCSQVTDFTVSKFKRFISLLNRTGHARFRRGSSSVSDSSVSVLNSLDPLPSSATIDFLKSPDSKAPTESTTTSSLMSTITGDGSVSNEKLGLSLFTPPPPLPAVSSGKPPLSAKRKCDDRSRFGCKINSKECHCAKRRKSGVKKTVRVPAISSKIAEIPSDEYSWRKYGQKPIKGSPYPRGYYRCSAVKGCPARKKVERARDDPAMLVVTYDGDHRHPPATVPRAAADASVGFVSQTC</sequence>
<gene>
    <name evidence="8" type="primary">WRKY11</name>
    <name evidence="8" type="ORF">SDJN03_16286</name>
</gene>